<evidence type="ECO:0000256" key="8">
    <source>
        <dbReference type="RuleBase" id="RU003830"/>
    </source>
</evidence>
<gene>
    <name evidence="7 9" type="primary">rpsM</name>
    <name evidence="9" type="ORF">GP480_01145</name>
</gene>
<dbReference type="GO" id="GO:0006412">
    <property type="term" value="P:translation"/>
    <property type="evidence" value="ECO:0007669"/>
    <property type="project" value="UniProtKB-UniRule"/>
</dbReference>
<evidence type="ECO:0000256" key="5">
    <source>
        <dbReference type="ARBA" id="ARBA00023274"/>
    </source>
</evidence>
<dbReference type="PROSITE" id="PS00646">
    <property type="entry name" value="RIBOSOMAL_S13_1"/>
    <property type="match status" value="1"/>
</dbReference>
<keyword evidence="10" id="KW-1185">Reference proteome</keyword>
<dbReference type="KEGG" id="nef:GP480_01145"/>
<evidence type="ECO:0000256" key="7">
    <source>
        <dbReference type="HAMAP-Rule" id="MF_01315"/>
    </source>
</evidence>
<protein>
    <recommendedName>
        <fullName evidence="6 7">Small ribosomal subunit protein uS13</fullName>
    </recommendedName>
</protein>
<comment type="subunit">
    <text evidence="7">Part of the 30S ribosomal subunit. Forms a loose heterodimer with protein S19. Forms two bridges to the 50S subunit in the 70S ribosome.</text>
</comment>
<dbReference type="GO" id="GO:0000049">
    <property type="term" value="F:tRNA binding"/>
    <property type="evidence" value="ECO:0007669"/>
    <property type="project" value="UniProtKB-UniRule"/>
</dbReference>
<dbReference type="PANTHER" id="PTHR10871">
    <property type="entry name" value="30S RIBOSOMAL PROTEIN S13/40S RIBOSOMAL PROTEIN S18"/>
    <property type="match status" value="1"/>
</dbReference>
<evidence type="ECO:0000313" key="10">
    <source>
        <dbReference type="Proteomes" id="UP000464912"/>
    </source>
</evidence>
<dbReference type="EMBL" id="CP047224">
    <property type="protein sequence ID" value="QHD65065.1"/>
    <property type="molecule type" value="Genomic_DNA"/>
</dbReference>
<dbReference type="Gene3D" id="4.10.910.10">
    <property type="entry name" value="30s ribosomal protein s13, domain 2"/>
    <property type="match status" value="1"/>
</dbReference>
<comment type="function">
    <text evidence="7">Located at the top of the head of the 30S subunit, it contacts several helices of the 16S rRNA. In the 70S ribosome it contacts the 23S rRNA (bridge B1a) and protein L5 of the 50S subunit (bridge B1b), connecting the 2 subunits; these bridges are implicated in subunit movement. Contacts the tRNAs in the A and P-sites.</text>
</comment>
<dbReference type="GO" id="GO:0019843">
    <property type="term" value="F:rRNA binding"/>
    <property type="evidence" value="ECO:0007669"/>
    <property type="project" value="UniProtKB-UniRule"/>
</dbReference>
<comment type="similarity">
    <text evidence="1 7 8">Belongs to the universal ribosomal protein uS13 family.</text>
</comment>
<dbReference type="InterPro" id="IPR010979">
    <property type="entry name" value="Ribosomal_uS13-like_H2TH"/>
</dbReference>
<evidence type="ECO:0000256" key="2">
    <source>
        <dbReference type="ARBA" id="ARBA00022730"/>
    </source>
</evidence>
<dbReference type="GO" id="GO:0005829">
    <property type="term" value="C:cytosol"/>
    <property type="evidence" value="ECO:0007669"/>
    <property type="project" value="TreeGrafter"/>
</dbReference>
<dbReference type="SUPFAM" id="SSF46946">
    <property type="entry name" value="S13-like H2TH domain"/>
    <property type="match status" value="1"/>
</dbReference>
<dbReference type="PANTHER" id="PTHR10871:SF1">
    <property type="entry name" value="SMALL RIBOSOMAL SUBUNIT PROTEIN US13M"/>
    <property type="match status" value="1"/>
</dbReference>
<reference evidence="9 10" key="2">
    <citation type="journal article" date="2020" name="MBio">
        <title>Isolation and Molecular Analysis of a Novel Neorickettsia Species That Causes Potomac Horse Fever.</title>
        <authorList>
            <person name="Teymournejad O."/>
            <person name="Lin M."/>
            <person name="Bekebrede H."/>
            <person name="Kamr A."/>
            <person name="Toribio R.E."/>
            <person name="Arroyo L.G."/>
            <person name="Baird J.D."/>
            <person name="Rikihisa Y."/>
        </authorList>
    </citation>
    <scope>NUCLEOTIDE SEQUENCE [LARGE SCALE GENOMIC DNA]</scope>
    <source>
        <strain evidence="9 10">Fin17</strain>
    </source>
</reference>
<sequence length="123" mass="13688">MRFLGVNLPDNKAVVIALTYVYGIGLPTARKICSSLAIDGSAKLLDLGQEQLSSIVSYIKNSVPFEGELRKSVAFSIKHLVDIKCYRGVRHRKNLPVRGQRTRTNARTRKGKVRVPIAAKKRV</sequence>
<dbReference type="PROSITE" id="PS50159">
    <property type="entry name" value="RIBOSOMAL_S13_2"/>
    <property type="match status" value="1"/>
</dbReference>
<organism evidence="9 10">
    <name type="scientific">Neorickettsia findlayensis</name>
    <dbReference type="NCBI Taxonomy" id="2686014"/>
    <lineage>
        <taxon>Bacteria</taxon>
        <taxon>Pseudomonadati</taxon>
        <taxon>Pseudomonadota</taxon>
        <taxon>Alphaproteobacteria</taxon>
        <taxon>Rickettsiales</taxon>
        <taxon>Anaplasmataceae</taxon>
        <taxon>Neorickettsia</taxon>
    </lineage>
</organism>
<keyword evidence="5 7" id="KW-0687">Ribonucleoprotein</keyword>
<dbReference type="FunFam" id="1.10.8.50:FF:000001">
    <property type="entry name" value="30S ribosomal protein S13"/>
    <property type="match status" value="1"/>
</dbReference>
<evidence type="ECO:0000313" key="9">
    <source>
        <dbReference type="EMBL" id="QHD65065.1"/>
    </source>
</evidence>
<dbReference type="InterPro" id="IPR018269">
    <property type="entry name" value="Ribosomal_uS13_CS"/>
</dbReference>
<dbReference type="Gene3D" id="1.10.8.50">
    <property type="match status" value="1"/>
</dbReference>
<dbReference type="NCBIfam" id="TIGR03631">
    <property type="entry name" value="uS13_bact"/>
    <property type="match status" value="1"/>
</dbReference>
<dbReference type="Pfam" id="PF00416">
    <property type="entry name" value="Ribosomal_S13"/>
    <property type="match status" value="1"/>
</dbReference>
<accession>A0A6P1G9Q1</accession>
<dbReference type="PIRSF" id="PIRSF002134">
    <property type="entry name" value="Ribosomal_S13"/>
    <property type="match status" value="1"/>
</dbReference>
<evidence type="ECO:0000256" key="1">
    <source>
        <dbReference type="ARBA" id="ARBA00008080"/>
    </source>
</evidence>
<keyword evidence="3 7" id="KW-0694">RNA-binding</keyword>
<evidence type="ECO:0000256" key="6">
    <source>
        <dbReference type="ARBA" id="ARBA00035166"/>
    </source>
</evidence>
<keyword evidence="4 7" id="KW-0689">Ribosomal protein</keyword>
<dbReference type="Proteomes" id="UP000464912">
    <property type="component" value="Chromosome"/>
</dbReference>
<dbReference type="GO" id="GO:0003735">
    <property type="term" value="F:structural constituent of ribosome"/>
    <property type="evidence" value="ECO:0007669"/>
    <property type="project" value="InterPro"/>
</dbReference>
<keyword evidence="2 7" id="KW-0699">rRNA-binding</keyword>
<evidence type="ECO:0000256" key="3">
    <source>
        <dbReference type="ARBA" id="ARBA00022884"/>
    </source>
</evidence>
<proteinExistence type="inferred from homology"/>
<dbReference type="HAMAP" id="MF_01315">
    <property type="entry name" value="Ribosomal_uS13"/>
    <property type="match status" value="1"/>
</dbReference>
<evidence type="ECO:0000256" key="4">
    <source>
        <dbReference type="ARBA" id="ARBA00022980"/>
    </source>
</evidence>
<dbReference type="InterPro" id="IPR027437">
    <property type="entry name" value="Rbsml_uS13_C"/>
</dbReference>
<dbReference type="InterPro" id="IPR001892">
    <property type="entry name" value="Ribosomal_uS13"/>
</dbReference>
<dbReference type="RefSeq" id="WP_160095106.1">
    <property type="nucleotide sequence ID" value="NZ_CP047224.1"/>
</dbReference>
<name>A0A6P1G9Q1_9RICK</name>
<dbReference type="AlphaFoldDB" id="A0A6P1G9Q1"/>
<dbReference type="InterPro" id="IPR019980">
    <property type="entry name" value="Ribosomal_uS13_bac-type"/>
</dbReference>
<reference evidence="9 10" key="1">
    <citation type="journal article" date="2020" name="MBio">
        <title>Erratum for Teymournejad et al., 'Isolation and Molecular Analysis of a Novel Neorickettsia Species That Causes Potomac Horse Fever'.</title>
        <authorList>
            <person name="Teymournejad O."/>
            <person name="Lin M."/>
            <person name="Bekebrede H."/>
            <person name="Kamr A."/>
            <person name="Toribio R.E."/>
            <person name="Arroyo L.G."/>
            <person name="Baird J.D."/>
            <person name="Rikihisa Y."/>
        </authorList>
    </citation>
    <scope>NUCLEOTIDE SEQUENCE [LARGE SCALE GENOMIC DNA]</scope>
    <source>
        <strain evidence="9 10">Fin17</strain>
    </source>
</reference>
<dbReference type="GO" id="GO:0015935">
    <property type="term" value="C:small ribosomal subunit"/>
    <property type="evidence" value="ECO:0007669"/>
    <property type="project" value="TreeGrafter"/>
</dbReference>
<keyword evidence="7" id="KW-0820">tRNA-binding</keyword>